<feature type="non-terminal residue" evidence="1">
    <location>
        <position position="54"/>
    </location>
</feature>
<proteinExistence type="predicted"/>
<dbReference type="AlphaFoldDB" id="A0A382MSR5"/>
<sequence length="54" mass="6181">MIIILFIVLLSGCASNTLVKVEDIDIQMPKIWQTSIPSSEKVTGKWWKIFNDDD</sequence>
<evidence type="ECO:0000313" key="1">
    <source>
        <dbReference type="EMBL" id="SVC51448.1"/>
    </source>
</evidence>
<dbReference type="EMBL" id="UINC01095397">
    <property type="protein sequence ID" value="SVC51448.1"/>
    <property type="molecule type" value="Genomic_DNA"/>
</dbReference>
<accession>A0A382MSR5</accession>
<gene>
    <name evidence="1" type="ORF">METZ01_LOCUS304302</name>
</gene>
<protein>
    <submittedName>
        <fullName evidence="1">Uncharacterized protein</fullName>
    </submittedName>
</protein>
<name>A0A382MSR5_9ZZZZ</name>
<reference evidence="1" key="1">
    <citation type="submission" date="2018-05" db="EMBL/GenBank/DDBJ databases">
        <authorList>
            <person name="Lanie J.A."/>
            <person name="Ng W.-L."/>
            <person name="Kazmierczak K.M."/>
            <person name="Andrzejewski T.M."/>
            <person name="Davidsen T.M."/>
            <person name="Wayne K.J."/>
            <person name="Tettelin H."/>
            <person name="Glass J.I."/>
            <person name="Rusch D."/>
            <person name="Podicherti R."/>
            <person name="Tsui H.-C.T."/>
            <person name="Winkler M.E."/>
        </authorList>
    </citation>
    <scope>NUCLEOTIDE SEQUENCE</scope>
</reference>
<organism evidence="1">
    <name type="scientific">marine metagenome</name>
    <dbReference type="NCBI Taxonomy" id="408172"/>
    <lineage>
        <taxon>unclassified sequences</taxon>
        <taxon>metagenomes</taxon>
        <taxon>ecological metagenomes</taxon>
    </lineage>
</organism>